<dbReference type="AlphaFoldDB" id="A0A6J1X378"/>
<evidence type="ECO:0000313" key="12">
    <source>
        <dbReference type="Proteomes" id="UP001652740"/>
    </source>
</evidence>
<dbReference type="FunCoup" id="A0A6J1X378">
    <property type="interactions" value="64"/>
</dbReference>
<keyword evidence="8 11" id="KW-0333">Golgi apparatus</keyword>
<evidence type="ECO:0000256" key="8">
    <source>
        <dbReference type="ARBA" id="ARBA00023034"/>
    </source>
</evidence>
<dbReference type="InParanoid" id="A0A6J1X378"/>
<dbReference type="RefSeq" id="XP_026760288.1">
    <property type="nucleotide sequence ID" value="XM_026904487.3"/>
</dbReference>
<dbReference type="GO" id="GO:0006493">
    <property type="term" value="P:protein O-linked glycosylation"/>
    <property type="evidence" value="ECO:0007669"/>
    <property type="project" value="TreeGrafter"/>
</dbReference>
<comment type="subcellular location">
    <subcellularLocation>
        <location evidence="1 11">Golgi apparatus membrane</location>
        <topology evidence="1 11">Single-pass type II membrane protein</topology>
    </subcellularLocation>
</comment>
<dbReference type="InterPro" id="IPR002659">
    <property type="entry name" value="Glyco_trans_31"/>
</dbReference>
<reference evidence="13" key="1">
    <citation type="submission" date="2025-08" db="UniProtKB">
        <authorList>
            <consortium name="RefSeq"/>
        </authorList>
    </citation>
    <scope>IDENTIFICATION</scope>
    <source>
        <tissue evidence="13">Whole larvae</tissue>
    </source>
</reference>
<keyword evidence="12" id="KW-1185">Reference proteome</keyword>
<dbReference type="KEGG" id="gmw:113519399"/>
<dbReference type="GO" id="GO:0000139">
    <property type="term" value="C:Golgi membrane"/>
    <property type="evidence" value="ECO:0007669"/>
    <property type="project" value="UniProtKB-SubCell"/>
</dbReference>
<keyword evidence="5 11" id="KW-0812">Transmembrane</keyword>
<protein>
    <recommendedName>
        <fullName evidence="11">Hexosyltransferase</fullName>
        <ecNumber evidence="11">2.4.1.-</ecNumber>
    </recommendedName>
</protein>
<dbReference type="CTD" id="100862789"/>
<feature type="transmembrane region" description="Helical" evidence="11">
    <location>
        <begin position="12"/>
        <end position="32"/>
    </location>
</feature>
<evidence type="ECO:0000313" key="13">
    <source>
        <dbReference type="RefSeq" id="XP_026760288.1"/>
    </source>
</evidence>
<dbReference type="Gene3D" id="3.90.550.50">
    <property type="match status" value="1"/>
</dbReference>
<keyword evidence="7 11" id="KW-1133">Transmembrane helix</keyword>
<gene>
    <name evidence="13" type="primary">LOC113519399</name>
</gene>
<dbReference type="PANTHER" id="PTHR11214:SF376">
    <property type="entry name" value="HEXOSYLTRANSFERASE"/>
    <property type="match status" value="1"/>
</dbReference>
<evidence type="ECO:0000256" key="6">
    <source>
        <dbReference type="ARBA" id="ARBA00022968"/>
    </source>
</evidence>
<evidence type="ECO:0000256" key="5">
    <source>
        <dbReference type="ARBA" id="ARBA00022692"/>
    </source>
</evidence>
<evidence type="ECO:0000256" key="7">
    <source>
        <dbReference type="ARBA" id="ARBA00022989"/>
    </source>
</evidence>
<evidence type="ECO:0000256" key="10">
    <source>
        <dbReference type="ARBA" id="ARBA00023180"/>
    </source>
</evidence>
<accession>A0A6J1X378</accession>
<keyword evidence="9 11" id="KW-0472">Membrane</keyword>
<name>A0A6J1X378_GALME</name>
<evidence type="ECO:0000256" key="4">
    <source>
        <dbReference type="ARBA" id="ARBA00022679"/>
    </source>
</evidence>
<keyword evidence="10" id="KW-0325">Glycoprotein</keyword>
<dbReference type="Pfam" id="PF01762">
    <property type="entry name" value="Galactosyl_T"/>
    <property type="match status" value="1"/>
</dbReference>
<dbReference type="PANTHER" id="PTHR11214">
    <property type="entry name" value="BETA-1,3-N-ACETYLGLUCOSAMINYLTRANSFERASE"/>
    <property type="match status" value="1"/>
</dbReference>
<dbReference type="OrthoDB" id="115198at2759"/>
<dbReference type="FunFam" id="3.90.550.50:FF:000001">
    <property type="entry name" value="Hexosyltransferase"/>
    <property type="match status" value="1"/>
</dbReference>
<dbReference type="EC" id="2.4.1.-" evidence="11"/>
<dbReference type="GeneID" id="113519399"/>
<proteinExistence type="inferred from homology"/>
<keyword evidence="3 11" id="KW-0328">Glycosyltransferase</keyword>
<keyword evidence="6 11" id="KW-0735">Signal-anchor</keyword>
<evidence type="ECO:0000256" key="1">
    <source>
        <dbReference type="ARBA" id="ARBA00004323"/>
    </source>
</evidence>
<keyword evidence="4" id="KW-0808">Transferase</keyword>
<organism evidence="12 13">
    <name type="scientific">Galleria mellonella</name>
    <name type="common">Greater wax moth</name>
    <dbReference type="NCBI Taxonomy" id="7137"/>
    <lineage>
        <taxon>Eukaryota</taxon>
        <taxon>Metazoa</taxon>
        <taxon>Ecdysozoa</taxon>
        <taxon>Arthropoda</taxon>
        <taxon>Hexapoda</taxon>
        <taxon>Insecta</taxon>
        <taxon>Pterygota</taxon>
        <taxon>Neoptera</taxon>
        <taxon>Endopterygota</taxon>
        <taxon>Lepidoptera</taxon>
        <taxon>Glossata</taxon>
        <taxon>Ditrysia</taxon>
        <taxon>Pyraloidea</taxon>
        <taxon>Pyralidae</taxon>
        <taxon>Galleriinae</taxon>
        <taxon>Galleria</taxon>
    </lineage>
</organism>
<evidence type="ECO:0000256" key="9">
    <source>
        <dbReference type="ARBA" id="ARBA00023136"/>
    </source>
</evidence>
<sequence length="337" mass="38648">MTEVQRNDKIEMITLHKFLIIFFSLLLLYDYYYTTVPVVARIANPKFTLLGPYNGTEPSTDDVYDQLIDIKNFSFKVNPQPCLEYTAGILLVVIISSNPTNYENRVIIRNTWGRSIESTKVVFLMGEPENITVSQKIQDESMLYGDIVQGSFVDAYRNMTYKHAMGLKWVTHHCPMAKYVLKTDDDMVVNSHELRHFLARELSPWGARNLITCQVLEHAQAQRSDKSKWKVTAAEYASRYYPTYCAGWAILYSQDVVPRLLKAVQSMPYFWIDDVHITGICAQQIGVTRTPLGNLILTRHRANMLTSLGPKYIGSFIFGPPDLKSDRISQIWKAIPE</sequence>
<evidence type="ECO:0000256" key="3">
    <source>
        <dbReference type="ARBA" id="ARBA00022676"/>
    </source>
</evidence>
<evidence type="ECO:0000256" key="2">
    <source>
        <dbReference type="ARBA" id="ARBA00008661"/>
    </source>
</evidence>
<dbReference type="GO" id="GO:0016758">
    <property type="term" value="F:hexosyltransferase activity"/>
    <property type="evidence" value="ECO:0007669"/>
    <property type="project" value="InterPro"/>
</dbReference>
<comment type="similarity">
    <text evidence="2 11">Belongs to the glycosyltransferase 31 family.</text>
</comment>
<evidence type="ECO:0000256" key="11">
    <source>
        <dbReference type="RuleBase" id="RU363063"/>
    </source>
</evidence>
<dbReference type="Proteomes" id="UP001652740">
    <property type="component" value="Unplaced"/>
</dbReference>